<protein>
    <submittedName>
        <fullName evidence="1">Uncharacterized protein</fullName>
    </submittedName>
</protein>
<evidence type="ECO:0000313" key="1">
    <source>
        <dbReference type="EMBL" id="GAA2695723.1"/>
    </source>
</evidence>
<keyword evidence="2" id="KW-1185">Reference proteome</keyword>
<organism evidence="1 2">
    <name type="scientific">Streptomyces lunalinharesii</name>
    <dbReference type="NCBI Taxonomy" id="333384"/>
    <lineage>
        <taxon>Bacteria</taxon>
        <taxon>Bacillati</taxon>
        <taxon>Actinomycetota</taxon>
        <taxon>Actinomycetes</taxon>
        <taxon>Kitasatosporales</taxon>
        <taxon>Streptomycetaceae</taxon>
        <taxon>Streptomyces</taxon>
    </lineage>
</organism>
<evidence type="ECO:0000313" key="2">
    <source>
        <dbReference type="Proteomes" id="UP001500994"/>
    </source>
</evidence>
<dbReference type="Proteomes" id="UP001500994">
    <property type="component" value="Unassembled WGS sequence"/>
</dbReference>
<gene>
    <name evidence="1" type="ORF">GCM10009864_82940</name>
</gene>
<accession>A0ABN3TAP8</accession>
<dbReference type="EMBL" id="BAAARK010000094">
    <property type="protein sequence ID" value="GAA2695723.1"/>
    <property type="molecule type" value="Genomic_DNA"/>
</dbReference>
<sequence length="61" mass="6634">MGPPRAWVGTLKSCRVAVLVVVGAGLVPGARWFRCRELSIELGGWALLRIVRGIRGRAEGY</sequence>
<reference evidence="1 2" key="1">
    <citation type="journal article" date="2019" name="Int. J. Syst. Evol. Microbiol.">
        <title>The Global Catalogue of Microorganisms (GCM) 10K type strain sequencing project: providing services to taxonomists for standard genome sequencing and annotation.</title>
        <authorList>
            <consortium name="The Broad Institute Genomics Platform"/>
            <consortium name="The Broad Institute Genome Sequencing Center for Infectious Disease"/>
            <person name="Wu L."/>
            <person name="Ma J."/>
        </authorList>
    </citation>
    <scope>NUCLEOTIDE SEQUENCE [LARGE SCALE GENOMIC DNA]</scope>
    <source>
        <strain evidence="1 2">JCM 16374</strain>
    </source>
</reference>
<name>A0ABN3TAP8_9ACTN</name>
<proteinExistence type="predicted"/>
<comment type="caution">
    <text evidence="1">The sequence shown here is derived from an EMBL/GenBank/DDBJ whole genome shotgun (WGS) entry which is preliminary data.</text>
</comment>